<evidence type="ECO:0000313" key="6">
    <source>
        <dbReference type="EMBL" id="GAA2227488.1"/>
    </source>
</evidence>
<keyword evidence="7" id="KW-1185">Reference proteome</keyword>
<evidence type="ECO:0000256" key="3">
    <source>
        <dbReference type="SAM" id="Phobius"/>
    </source>
</evidence>
<feature type="compositionally biased region" description="Low complexity" evidence="2">
    <location>
        <begin position="347"/>
        <end position="375"/>
    </location>
</feature>
<keyword evidence="3" id="KW-0812">Transmembrane</keyword>
<dbReference type="Gene3D" id="3.40.630.190">
    <property type="entry name" value="LCP protein"/>
    <property type="match status" value="1"/>
</dbReference>
<evidence type="ECO:0000259" key="5">
    <source>
        <dbReference type="Pfam" id="PF13399"/>
    </source>
</evidence>
<dbReference type="Proteomes" id="UP001500305">
    <property type="component" value="Unassembled WGS sequence"/>
</dbReference>
<feature type="region of interest" description="Disordered" evidence="2">
    <location>
        <begin position="344"/>
        <end position="375"/>
    </location>
</feature>
<comment type="similarity">
    <text evidence="1">Belongs to the LytR/CpsA/Psr (LCP) family.</text>
</comment>
<name>A0ABN3DD03_9ACTN</name>
<dbReference type="Pfam" id="PF03816">
    <property type="entry name" value="LytR_cpsA_psr"/>
    <property type="match status" value="1"/>
</dbReference>
<dbReference type="Gene3D" id="3.30.70.2390">
    <property type="match status" value="1"/>
</dbReference>
<evidence type="ECO:0000256" key="2">
    <source>
        <dbReference type="SAM" id="MobiDB-lite"/>
    </source>
</evidence>
<gene>
    <name evidence="6" type="ORF">GCM10010430_03740</name>
</gene>
<feature type="domain" description="Cell envelope-related transcriptional attenuator" evidence="4">
    <location>
        <begin position="103"/>
        <end position="262"/>
    </location>
</feature>
<organism evidence="6 7">
    <name type="scientific">Kitasatospora cystarginea</name>
    <dbReference type="NCBI Taxonomy" id="58350"/>
    <lineage>
        <taxon>Bacteria</taxon>
        <taxon>Bacillati</taxon>
        <taxon>Actinomycetota</taxon>
        <taxon>Actinomycetes</taxon>
        <taxon>Kitasatosporales</taxon>
        <taxon>Streptomycetaceae</taxon>
        <taxon>Kitasatospora</taxon>
    </lineage>
</organism>
<dbReference type="PANTHER" id="PTHR33392">
    <property type="entry name" value="POLYISOPRENYL-TEICHOIC ACID--PEPTIDOGLYCAN TEICHOIC ACID TRANSFERASE TAGU"/>
    <property type="match status" value="1"/>
</dbReference>
<dbReference type="InterPro" id="IPR050922">
    <property type="entry name" value="LytR/CpsA/Psr_CW_biosynth"/>
</dbReference>
<evidence type="ECO:0000256" key="1">
    <source>
        <dbReference type="ARBA" id="ARBA00006068"/>
    </source>
</evidence>
<protein>
    <recommendedName>
        <fullName evidence="8">Transcriptional regulator</fullName>
    </recommendedName>
</protein>
<dbReference type="PANTHER" id="PTHR33392:SF6">
    <property type="entry name" value="POLYISOPRENYL-TEICHOIC ACID--PEPTIDOGLYCAN TEICHOIC ACID TRANSFERASE TAGU"/>
    <property type="match status" value="1"/>
</dbReference>
<dbReference type="InterPro" id="IPR027381">
    <property type="entry name" value="LytR/CpsA/Psr_C"/>
</dbReference>
<proteinExistence type="inferred from homology"/>
<keyword evidence="3" id="KW-1133">Transmembrane helix</keyword>
<evidence type="ECO:0000259" key="4">
    <source>
        <dbReference type="Pfam" id="PF03816"/>
    </source>
</evidence>
<feature type="domain" description="LytR/CpsA/Psr regulator C-terminal" evidence="5">
    <location>
        <begin position="383"/>
        <end position="465"/>
    </location>
</feature>
<dbReference type="EMBL" id="BAAATR010000001">
    <property type="protein sequence ID" value="GAA2227488.1"/>
    <property type="molecule type" value="Genomic_DNA"/>
</dbReference>
<evidence type="ECO:0000313" key="7">
    <source>
        <dbReference type="Proteomes" id="UP001500305"/>
    </source>
</evidence>
<dbReference type="NCBIfam" id="TIGR00350">
    <property type="entry name" value="lytR_cpsA_psr"/>
    <property type="match status" value="1"/>
</dbReference>
<keyword evidence="3" id="KW-0472">Membrane</keyword>
<comment type="caution">
    <text evidence="6">The sequence shown here is derived from an EMBL/GenBank/DDBJ whole genome shotgun (WGS) entry which is preliminary data.</text>
</comment>
<feature type="region of interest" description="Disordered" evidence="2">
    <location>
        <begin position="62"/>
        <end position="86"/>
    </location>
</feature>
<dbReference type="InterPro" id="IPR004474">
    <property type="entry name" value="LytR_CpsA_psr"/>
</dbReference>
<sequence length="500" mass="51706">MMTDAKSRPANGTPGSLRVRLARAAGATAAVLLLATAGGGAWFYWHIDHNISTFDAGGIAPSRPPVAHPAPGGGQPVNVLLLGSDSRDNGNDSLGGGDLGVGHSDTAILLHIYGDHRHAVGVSIPRDTLVTIPPCKLPDGRWTTAHANQMFNSAFTVGEFPQGNPACTQNTVEALTGLRVDHTVVVDFKGFAAMTDAVHGVDVCVPGDVDSYGIKLTKGRQSLSGQQALDYVRARHGFGDGSDIGRMKRQQAFVSSLVKKVQGEGLNPATLLPLADAATKSLTVDPELGTAMKLADFAQSLQNIKLKDLNFVTVPWRYSGERVALVHPDAEQLWNLLRQDKTLDGRSTGQTGAAASSSTTPSAGPSASPSASAPATAATTADLPVTVVNGSGSGGIARQAADALKAKGYQNVSLGPDADGRDTTLLKYAPDQQGAAQQLAQYFPGATLRADSSADGITVTLGRDYNPAAAPSALPTTIPTTITENTRAADSDLCSDLSFG</sequence>
<reference evidence="6 7" key="1">
    <citation type="journal article" date="2019" name="Int. J. Syst. Evol. Microbiol.">
        <title>The Global Catalogue of Microorganisms (GCM) 10K type strain sequencing project: providing services to taxonomists for standard genome sequencing and annotation.</title>
        <authorList>
            <consortium name="The Broad Institute Genomics Platform"/>
            <consortium name="The Broad Institute Genome Sequencing Center for Infectious Disease"/>
            <person name="Wu L."/>
            <person name="Ma J."/>
        </authorList>
    </citation>
    <scope>NUCLEOTIDE SEQUENCE [LARGE SCALE GENOMIC DNA]</scope>
    <source>
        <strain evidence="6 7">JCM 7356</strain>
    </source>
</reference>
<accession>A0ABN3DD03</accession>
<evidence type="ECO:0008006" key="8">
    <source>
        <dbReference type="Google" id="ProtNLM"/>
    </source>
</evidence>
<feature type="transmembrane region" description="Helical" evidence="3">
    <location>
        <begin position="21"/>
        <end position="45"/>
    </location>
</feature>
<dbReference type="Pfam" id="PF13399">
    <property type="entry name" value="LytR_C"/>
    <property type="match status" value="1"/>
</dbReference>